<name>M1PAL8_DESSD</name>
<keyword evidence="1" id="KW-0732">Signal</keyword>
<proteinExistence type="predicted"/>
<dbReference type="RefSeq" id="WP_015402534.1">
    <property type="nucleotide sequence ID" value="NC_020304.1"/>
</dbReference>
<dbReference type="KEGG" id="dsf:UWK_00250"/>
<evidence type="ECO:0000313" key="3">
    <source>
        <dbReference type="Proteomes" id="UP000011721"/>
    </source>
</evidence>
<reference evidence="3" key="1">
    <citation type="journal article" date="2013" name="Stand. Genomic Sci.">
        <title>Complete genome sequence of Desulfocapsa sulfexigens, a marine deltaproteobacterium specialized in disproportionating inorganic sulfur compounds.</title>
        <authorList>
            <person name="Finster K.W."/>
            <person name="Kjeldsen K.U."/>
            <person name="Kube M."/>
            <person name="Reinhardt R."/>
            <person name="Mussmann M."/>
            <person name="Amann R."/>
            <person name="Schreiber L."/>
        </authorList>
    </citation>
    <scope>NUCLEOTIDE SEQUENCE [LARGE SCALE GENOMIC DNA]</scope>
    <source>
        <strain evidence="3">DSM 10523 / SB164P1</strain>
    </source>
</reference>
<gene>
    <name evidence="2" type="ordered locus">UWK_00250</name>
</gene>
<accession>M1PAL8</accession>
<sequence length="237" mass="27011">MNSVVANTRRPCKLPVPLLVSMLIAFCSIAHAAAEEFPAPDWLNREQVSEKMIINGIPSLVQHFESYKTIDELLEFYRKQWNNTTSEKPGYREAHVPPWHIISRLDGSYLYTVQVQQYGAFSIRGYLAVADLKAMQRSLKNDPPVPRMSGSKIINDVTSFDPGKKGRTLMLVNKYSVASNSSFYRNHYLERGWKRLLDTDSENAFVMVFRKHTEEAHLVITSTQGSTQIVMNIIEGI</sequence>
<dbReference type="OrthoDB" id="6258586at2"/>
<dbReference type="HOGENOM" id="CLU_1169188_0_0_7"/>
<evidence type="ECO:0000313" key="2">
    <source>
        <dbReference type="EMBL" id="AGF76835.1"/>
    </source>
</evidence>
<protein>
    <submittedName>
        <fullName evidence="2">Uncharacterized protein</fullName>
    </submittedName>
</protein>
<dbReference type="STRING" id="1167006.UWK_00250"/>
<dbReference type="Proteomes" id="UP000011721">
    <property type="component" value="Chromosome"/>
</dbReference>
<dbReference type="EMBL" id="CP003985">
    <property type="protein sequence ID" value="AGF76835.1"/>
    <property type="molecule type" value="Genomic_DNA"/>
</dbReference>
<organism evidence="2 3">
    <name type="scientific">Desulfocapsa sulfexigens (strain DSM 10523 / SB164P1)</name>
    <dbReference type="NCBI Taxonomy" id="1167006"/>
    <lineage>
        <taxon>Bacteria</taxon>
        <taxon>Pseudomonadati</taxon>
        <taxon>Thermodesulfobacteriota</taxon>
        <taxon>Desulfobulbia</taxon>
        <taxon>Desulfobulbales</taxon>
        <taxon>Desulfocapsaceae</taxon>
        <taxon>Desulfocapsa</taxon>
    </lineage>
</organism>
<feature type="chain" id="PRO_5004016307" evidence="1">
    <location>
        <begin position="33"/>
        <end position="237"/>
    </location>
</feature>
<dbReference type="AlphaFoldDB" id="M1PAL8"/>
<dbReference type="eggNOG" id="ENOG503374U">
    <property type="taxonomic scope" value="Bacteria"/>
</dbReference>
<evidence type="ECO:0000256" key="1">
    <source>
        <dbReference type="SAM" id="SignalP"/>
    </source>
</evidence>
<feature type="signal peptide" evidence="1">
    <location>
        <begin position="1"/>
        <end position="32"/>
    </location>
</feature>
<keyword evidence="3" id="KW-1185">Reference proteome</keyword>